<organism evidence="2">
    <name type="scientific">Florenciella sp. virus SA2</name>
    <dbReference type="NCBI Taxonomy" id="3240092"/>
    <lineage>
        <taxon>Viruses</taxon>
    </lineage>
</organism>
<dbReference type="EMBL" id="PP542043">
    <property type="protein sequence ID" value="XDO02130.1"/>
    <property type="molecule type" value="Genomic_DNA"/>
</dbReference>
<evidence type="ECO:0000256" key="1">
    <source>
        <dbReference type="SAM" id="MobiDB-lite"/>
    </source>
</evidence>
<evidence type="ECO:0000313" key="2">
    <source>
        <dbReference type="EMBL" id="XDO02130.1"/>
    </source>
</evidence>
<accession>A0AB39JBS5</accession>
<gene>
    <name evidence="2" type="ORF">FloV-SA2_00311</name>
</gene>
<sequence>MSGYEKGSVSSLGGGRPGKFETAFGNTMKGGEVALNRKKLRKAFKTNKIKVNDTKTISASCGPFRNAYNLGDPLSRRHLRCGGPNQVNAVNSSVLRVNNADSVSNGDCDNVTQGLTPTDVKLKGGNTKYVADSSLYTNFKHLKSINLTYNDKTGGGP</sequence>
<name>A0AB39JBS5_9VIRU</name>
<proteinExistence type="predicted"/>
<reference evidence="2" key="1">
    <citation type="submission" date="2024-03" db="EMBL/GenBank/DDBJ databases">
        <title>Eukaryotic viruses encode the ribosomal protein eL40.</title>
        <authorList>
            <person name="Thomy J."/>
            <person name="Schvarcz C.R."/>
            <person name="McBeain K.A."/>
            <person name="Edwards K.F."/>
            <person name="Steward G.F."/>
        </authorList>
    </citation>
    <scope>NUCLEOTIDE SEQUENCE</scope>
    <source>
        <strain evidence="2">FloV-SA2</strain>
    </source>
</reference>
<feature type="region of interest" description="Disordered" evidence="1">
    <location>
        <begin position="1"/>
        <end position="25"/>
    </location>
</feature>
<protein>
    <submittedName>
        <fullName evidence="2">Uncharacterized protein</fullName>
    </submittedName>
</protein>